<proteinExistence type="predicted"/>
<evidence type="ECO:0000256" key="1">
    <source>
        <dbReference type="SAM" id="Phobius"/>
    </source>
</evidence>
<keyword evidence="1" id="KW-1133">Transmembrane helix</keyword>
<gene>
    <name evidence="2" type="ORF">IRY30_06080</name>
</gene>
<evidence type="ECO:0008006" key="4">
    <source>
        <dbReference type="Google" id="ProtNLM"/>
    </source>
</evidence>
<dbReference type="Proteomes" id="UP000635902">
    <property type="component" value="Unassembled WGS sequence"/>
</dbReference>
<feature type="transmembrane region" description="Helical" evidence="1">
    <location>
        <begin position="7"/>
        <end position="25"/>
    </location>
</feature>
<dbReference type="EMBL" id="JADKMY010000001">
    <property type="protein sequence ID" value="MBF4553648.1"/>
    <property type="molecule type" value="Genomic_DNA"/>
</dbReference>
<protein>
    <recommendedName>
        <fullName evidence="4">Secreted protein</fullName>
    </recommendedName>
</protein>
<comment type="caution">
    <text evidence="2">The sequence shown here is derived from an EMBL/GenBank/DDBJ whole genome shotgun (WGS) entry which is preliminary data.</text>
</comment>
<evidence type="ECO:0000313" key="3">
    <source>
        <dbReference type="Proteomes" id="UP000635902"/>
    </source>
</evidence>
<dbReference type="RefSeq" id="WP_194556425.1">
    <property type="nucleotide sequence ID" value="NZ_JADKMY010000001.1"/>
</dbReference>
<sequence length="61" mass="6972">MSPQLIFYSRLMRAVVLVFFIGFLLVTGSTWVNWLFAAVCAVLLAATVWQIWSTMKDERSS</sequence>
<evidence type="ECO:0000313" key="2">
    <source>
        <dbReference type="EMBL" id="MBF4553648.1"/>
    </source>
</evidence>
<organism evidence="2 3">
    <name type="scientific">Corynebacterium suicordis DSM 45110</name>
    <dbReference type="NCBI Taxonomy" id="1121369"/>
    <lineage>
        <taxon>Bacteria</taxon>
        <taxon>Bacillati</taxon>
        <taxon>Actinomycetota</taxon>
        <taxon>Actinomycetes</taxon>
        <taxon>Mycobacteriales</taxon>
        <taxon>Corynebacteriaceae</taxon>
        <taxon>Corynebacterium</taxon>
    </lineage>
</organism>
<feature type="transmembrane region" description="Helical" evidence="1">
    <location>
        <begin position="31"/>
        <end position="52"/>
    </location>
</feature>
<keyword evidence="3" id="KW-1185">Reference proteome</keyword>
<keyword evidence="1" id="KW-0812">Transmembrane</keyword>
<keyword evidence="1" id="KW-0472">Membrane</keyword>
<accession>A0ABR9ZJP1</accession>
<name>A0ABR9ZJP1_9CORY</name>
<reference evidence="2 3" key="1">
    <citation type="submission" date="2020-10" db="EMBL/GenBank/DDBJ databases">
        <title>Novel species in genus Corynebacterium.</title>
        <authorList>
            <person name="Zhang G."/>
        </authorList>
    </citation>
    <scope>NUCLEOTIDE SEQUENCE [LARGE SCALE GENOMIC DNA]</scope>
    <source>
        <strain evidence="2 3">DSM 45110</strain>
    </source>
</reference>